<reference evidence="1" key="1">
    <citation type="journal article" date="2020" name="G3 (Bethesda)">
        <title>High-Quality Assemblies for Three Invasive Social Wasps from the &lt;i&gt;Vespula&lt;/i&gt; Genus.</title>
        <authorList>
            <person name="Harrop T.W.R."/>
            <person name="Guhlin J."/>
            <person name="McLaughlin G.M."/>
            <person name="Permina E."/>
            <person name="Stockwell P."/>
            <person name="Gilligan J."/>
            <person name="Le Lec M.F."/>
            <person name="Gruber M.A.M."/>
            <person name="Quinn O."/>
            <person name="Lovegrove M."/>
            <person name="Duncan E.J."/>
            <person name="Remnant E.J."/>
            <person name="Van Eeckhoven J."/>
            <person name="Graham B."/>
            <person name="Knapp R.A."/>
            <person name="Langford K.W."/>
            <person name="Kronenberg Z."/>
            <person name="Press M.O."/>
            <person name="Eacker S.M."/>
            <person name="Wilson-Rankin E.E."/>
            <person name="Purcell J."/>
            <person name="Lester P.J."/>
            <person name="Dearden P.K."/>
        </authorList>
    </citation>
    <scope>NUCLEOTIDE SEQUENCE</scope>
    <source>
        <strain evidence="1">Linc-1</strain>
    </source>
</reference>
<dbReference type="EMBL" id="JACSDZ010000001">
    <property type="protein sequence ID" value="KAF7417905.1"/>
    <property type="molecule type" value="Genomic_DNA"/>
</dbReference>
<dbReference type="Pfam" id="PF10188">
    <property type="entry name" value="Oscp1"/>
    <property type="match status" value="1"/>
</dbReference>
<proteinExistence type="predicted"/>
<dbReference type="PANTHER" id="PTHR21439">
    <property type="entry name" value="OXIDORED-NITRO DOMAIN-CONTAINING PROTEIN"/>
    <property type="match status" value="1"/>
</dbReference>
<organism evidence="1 2">
    <name type="scientific">Vespula germanica</name>
    <name type="common">German yellow jacket</name>
    <name type="synonym">Paravespula germanica</name>
    <dbReference type="NCBI Taxonomy" id="30212"/>
    <lineage>
        <taxon>Eukaryota</taxon>
        <taxon>Metazoa</taxon>
        <taxon>Ecdysozoa</taxon>
        <taxon>Arthropoda</taxon>
        <taxon>Hexapoda</taxon>
        <taxon>Insecta</taxon>
        <taxon>Pterygota</taxon>
        <taxon>Neoptera</taxon>
        <taxon>Endopterygota</taxon>
        <taxon>Hymenoptera</taxon>
        <taxon>Apocrita</taxon>
        <taxon>Aculeata</taxon>
        <taxon>Vespoidea</taxon>
        <taxon>Vespidae</taxon>
        <taxon>Vespinae</taxon>
        <taxon>Vespula</taxon>
    </lineage>
</organism>
<keyword evidence="2" id="KW-1185">Reference proteome</keyword>
<comment type="caution">
    <text evidence="1">The sequence shown here is derived from an EMBL/GenBank/DDBJ whole genome shotgun (WGS) entry which is preliminary data.</text>
</comment>
<dbReference type="GO" id="GO:0005737">
    <property type="term" value="C:cytoplasm"/>
    <property type="evidence" value="ECO:0007669"/>
    <property type="project" value="TreeGrafter"/>
</dbReference>
<protein>
    <recommendedName>
        <fullName evidence="3">Protein OSCP1</fullName>
    </recommendedName>
</protein>
<evidence type="ECO:0008006" key="3">
    <source>
        <dbReference type="Google" id="ProtNLM"/>
    </source>
</evidence>
<evidence type="ECO:0000313" key="1">
    <source>
        <dbReference type="EMBL" id="KAF7417905.1"/>
    </source>
</evidence>
<dbReference type="Proteomes" id="UP000617340">
    <property type="component" value="Unassembled WGS sequence"/>
</dbReference>
<dbReference type="GO" id="GO:0005886">
    <property type="term" value="C:plasma membrane"/>
    <property type="evidence" value="ECO:0007669"/>
    <property type="project" value="TreeGrafter"/>
</dbReference>
<gene>
    <name evidence="1" type="ORF">HZH68_000558</name>
</gene>
<accession>A0A834NTZ5</accession>
<dbReference type="PANTHER" id="PTHR21439:SF0">
    <property type="entry name" value="PROTEIN OSCP1"/>
    <property type="match status" value="1"/>
</dbReference>
<dbReference type="InterPro" id="IPR019332">
    <property type="entry name" value="OSCP1"/>
</dbReference>
<name>A0A834NTZ5_VESGE</name>
<evidence type="ECO:0000313" key="2">
    <source>
        <dbReference type="Proteomes" id="UP000617340"/>
    </source>
</evidence>
<sequence>MSMHATPILYLNMGGEMLYVLRQRLKAQKVDIDKTVQGQSILNDVTAALLNVTALSSVFKKSPVIAVASLRPTLECAALSSIMRLDNSSMDKLFDLMTMMVKYQLSVVTGPREVILLTLNHIDAMRDMVSNPTGQECVALVHQMVVDFYSDLTCDEVWKTRYDCLQELEPYRVRVSILLRLGLQNEDTSFNLTLNKYDEKYEEHRHILANQKIKDVNLNQNCKGSFQLFGDRETLLGRNIYSSTYGMTEKLKPKQHDSNFLKDCGTKAELGMLATQLGTEETYERPFTLNLFSNEEETSNNKNKCNVDKNNFESRELEVEKTKINEDYKNKLDNVYADFHENEQEKVARSMDLLDLLDEIE</sequence>
<dbReference type="AlphaFoldDB" id="A0A834NTZ5"/>